<comment type="cofactor">
    <cofactor evidence="8">
        <name>Mn(2+)</name>
        <dbReference type="ChEBI" id="CHEBI:29035"/>
    </cofactor>
    <cofactor evidence="8">
        <name>Mg(2+)</name>
        <dbReference type="ChEBI" id="CHEBI:18420"/>
    </cofactor>
    <text evidence="8">Manganese or magnesium. Binds 1 divalent metal ion per monomer in the absence of substrate. May bind a second metal ion after substrate binding.</text>
</comment>
<feature type="domain" description="RNase H type-2" evidence="11">
    <location>
        <begin position="72"/>
        <end position="297"/>
    </location>
</feature>
<dbReference type="Proteomes" id="UP000193411">
    <property type="component" value="Unassembled WGS sequence"/>
</dbReference>
<evidence type="ECO:0000256" key="3">
    <source>
        <dbReference type="ARBA" id="ARBA00007058"/>
    </source>
</evidence>
<dbReference type="InterPro" id="IPR012337">
    <property type="entry name" value="RNaseH-like_sf"/>
</dbReference>
<dbReference type="Gene3D" id="1.10.10.460">
    <property type="entry name" value="Ribonuclease hii. Domain 2"/>
    <property type="match status" value="1"/>
</dbReference>
<feature type="region of interest" description="Disordered" evidence="10">
    <location>
        <begin position="16"/>
        <end position="47"/>
    </location>
</feature>
<dbReference type="OrthoDB" id="7462577at2759"/>
<comment type="catalytic activity">
    <reaction evidence="1 8 9">
        <text>Endonucleolytic cleavage to 5'-phosphomonoester.</text>
        <dbReference type="EC" id="3.1.26.4"/>
    </reaction>
</comment>
<proteinExistence type="inferred from homology"/>
<evidence type="ECO:0000256" key="8">
    <source>
        <dbReference type="PROSITE-ProRule" id="PRU01319"/>
    </source>
</evidence>
<dbReference type="InterPro" id="IPR023160">
    <property type="entry name" value="RNase_HII_hlx-loop-hlx_cap_dom"/>
</dbReference>
<dbReference type="GO" id="GO:0043137">
    <property type="term" value="P:DNA replication, removal of RNA primer"/>
    <property type="evidence" value="ECO:0007669"/>
    <property type="project" value="TreeGrafter"/>
</dbReference>
<dbReference type="FunFam" id="1.10.10.460:FF:000001">
    <property type="entry name" value="Ribonuclease"/>
    <property type="match status" value="1"/>
</dbReference>
<comment type="cofactor">
    <cofactor evidence="2">
        <name>Mg(2+)</name>
        <dbReference type="ChEBI" id="CHEBI:18420"/>
    </cofactor>
</comment>
<evidence type="ECO:0000256" key="2">
    <source>
        <dbReference type="ARBA" id="ARBA00001946"/>
    </source>
</evidence>
<dbReference type="EMBL" id="MCFL01000032">
    <property type="protein sequence ID" value="ORZ33925.1"/>
    <property type="molecule type" value="Genomic_DNA"/>
</dbReference>
<evidence type="ECO:0000256" key="4">
    <source>
        <dbReference type="ARBA" id="ARBA00022722"/>
    </source>
</evidence>
<evidence type="ECO:0000256" key="7">
    <source>
        <dbReference type="ARBA" id="ARBA00022801"/>
    </source>
</evidence>
<dbReference type="InterPro" id="IPR024567">
    <property type="entry name" value="RNase_HII/HIII_dom"/>
</dbReference>
<dbReference type="Gene3D" id="3.30.420.10">
    <property type="entry name" value="Ribonuclease H-like superfamily/Ribonuclease H"/>
    <property type="match status" value="1"/>
</dbReference>
<comment type="similarity">
    <text evidence="3">Belongs to the RNase HII family. Eukaryotic subfamily.</text>
</comment>
<evidence type="ECO:0000256" key="5">
    <source>
        <dbReference type="ARBA" id="ARBA00022723"/>
    </source>
</evidence>
<dbReference type="GO" id="GO:0003723">
    <property type="term" value="F:RNA binding"/>
    <property type="evidence" value="ECO:0007669"/>
    <property type="project" value="UniProtKB-UniRule"/>
</dbReference>
<keyword evidence="7 8" id="KW-0378">Hydrolase</keyword>
<feature type="compositionally biased region" description="Polar residues" evidence="10">
    <location>
        <begin position="25"/>
        <end position="35"/>
    </location>
</feature>
<dbReference type="InterPro" id="IPR004649">
    <property type="entry name" value="RNase_H2_suA"/>
</dbReference>
<evidence type="ECO:0000256" key="9">
    <source>
        <dbReference type="RuleBase" id="RU003515"/>
    </source>
</evidence>
<feature type="binding site" evidence="8">
    <location>
        <position position="78"/>
    </location>
    <ligand>
        <name>a divalent metal cation</name>
        <dbReference type="ChEBI" id="CHEBI:60240"/>
    </ligand>
</feature>
<keyword evidence="4 8" id="KW-0540">Nuclease</keyword>
<feature type="binding site" evidence="8">
    <location>
        <position position="79"/>
    </location>
    <ligand>
        <name>a divalent metal cation</name>
        <dbReference type="ChEBI" id="CHEBI:60240"/>
    </ligand>
</feature>
<dbReference type="STRING" id="765915.A0A1Y2HH86"/>
<reference evidence="12 13" key="1">
    <citation type="submission" date="2016-07" db="EMBL/GenBank/DDBJ databases">
        <title>Pervasive Adenine N6-methylation of Active Genes in Fungi.</title>
        <authorList>
            <consortium name="DOE Joint Genome Institute"/>
            <person name="Mondo S.J."/>
            <person name="Dannebaum R.O."/>
            <person name="Kuo R.C."/>
            <person name="Labutti K."/>
            <person name="Haridas S."/>
            <person name="Kuo A."/>
            <person name="Salamov A."/>
            <person name="Ahrendt S.R."/>
            <person name="Lipzen A."/>
            <person name="Sullivan W."/>
            <person name="Andreopoulos W.B."/>
            <person name="Clum A."/>
            <person name="Lindquist E."/>
            <person name="Daum C."/>
            <person name="Ramamoorthy G.K."/>
            <person name="Gryganskyi A."/>
            <person name="Culley D."/>
            <person name="Magnuson J.K."/>
            <person name="James T.Y."/>
            <person name="O'Malley M.A."/>
            <person name="Stajich J.E."/>
            <person name="Spatafora J.W."/>
            <person name="Visel A."/>
            <person name="Grigoriev I.V."/>
        </authorList>
    </citation>
    <scope>NUCLEOTIDE SEQUENCE [LARGE SCALE GENOMIC DNA]</scope>
    <source>
        <strain evidence="12 13">PL171</strain>
    </source>
</reference>
<dbReference type="AlphaFoldDB" id="A0A1Y2HH86"/>
<dbReference type="GO" id="GO:0032299">
    <property type="term" value="C:ribonuclease H2 complex"/>
    <property type="evidence" value="ECO:0007669"/>
    <property type="project" value="TreeGrafter"/>
</dbReference>
<evidence type="ECO:0000313" key="12">
    <source>
        <dbReference type="EMBL" id="ORZ33925.1"/>
    </source>
</evidence>
<name>A0A1Y2HH86_9FUNG</name>
<gene>
    <name evidence="12" type="ORF">BCR44DRAFT_134237</name>
</gene>
<dbReference type="GO" id="GO:0004523">
    <property type="term" value="F:RNA-DNA hybrid ribonuclease activity"/>
    <property type="evidence" value="ECO:0007669"/>
    <property type="project" value="UniProtKB-UniRule"/>
</dbReference>
<dbReference type="Pfam" id="PF01351">
    <property type="entry name" value="RNase_HII"/>
    <property type="match status" value="1"/>
</dbReference>
<feature type="region of interest" description="Disordered" evidence="10">
    <location>
        <begin position="326"/>
        <end position="377"/>
    </location>
</feature>
<comment type="function">
    <text evidence="9">Endonuclease that specifically degrades the RNA of RNA-DNA hybrids.</text>
</comment>
<dbReference type="InterPro" id="IPR001352">
    <property type="entry name" value="RNase_HII/HIII"/>
</dbReference>
<dbReference type="NCBIfam" id="TIGR00729">
    <property type="entry name" value="ribonuclease HII"/>
    <property type="match status" value="1"/>
</dbReference>
<dbReference type="PANTHER" id="PTHR10954:SF7">
    <property type="entry name" value="RIBONUCLEASE H2 SUBUNIT A"/>
    <property type="match status" value="1"/>
</dbReference>
<organism evidence="12 13">
    <name type="scientific">Catenaria anguillulae PL171</name>
    <dbReference type="NCBI Taxonomy" id="765915"/>
    <lineage>
        <taxon>Eukaryota</taxon>
        <taxon>Fungi</taxon>
        <taxon>Fungi incertae sedis</taxon>
        <taxon>Blastocladiomycota</taxon>
        <taxon>Blastocladiomycetes</taxon>
        <taxon>Blastocladiales</taxon>
        <taxon>Catenariaceae</taxon>
        <taxon>Catenaria</taxon>
    </lineage>
</organism>
<evidence type="ECO:0000256" key="10">
    <source>
        <dbReference type="SAM" id="MobiDB-lite"/>
    </source>
</evidence>
<dbReference type="EC" id="3.1.26.4" evidence="9"/>
<dbReference type="CDD" id="cd07181">
    <property type="entry name" value="RNase_HII_eukaryota_like"/>
    <property type="match status" value="1"/>
</dbReference>
<accession>A0A1Y2HH86</accession>
<dbReference type="GO" id="GO:0006298">
    <property type="term" value="P:mismatch repair"/>
    <property type="evidence" value="ECO:0007669"/>
    <property type="project" value="TreeGrafter"/>
</dbReference>
<dbReference type="FunFam" id="3.30.420.10:FF:000016">
    <property type="entry name" value="Ribonuclease"/>
    <property type="match status" value="1"/>
</dbReference>
<keyword evidence="13" id="KW-1185">Reference proteome</keyword>
<dbReference type="PROSITE" id="PS51975">
    <property type="entry name" value="RNASE_H_2"/>
    <property type="match status" value="1"/>
</dbReference>
<evidence type="ECO:0000259" key="11">
    <source>
        <dbReference type="PROSITE" id="PS51975"/>
    </source>
</evidence>
<comment type="caution">
    <text evidence="12">The sequence shown here is derived from an EMBL/GenBank/DDBJ whole genome shotgun (WGS) entry which is preliminary data.</text>
</comment>
<evidence type="ECO:0000313" key="13">
    <source>
        <dbReference type="Proteomes" id="UP000193411"/>
    </source>
</evidence>
<sequence length="377" mass="41444">MTVSDTHSSLVIVDQHAGPAEDSTHVSSQEATTDPSSKEDEDQPMPNVFPAIPMIRSALYLTPVPAACVNEPCIMGIDEAGRGPVLGPMVYAVCYLPAENEQVLRDMKVDDSKVLNEEQRDTRFHKIVAASDQIGFAYNALSQQDLSEWMLQRTKYNLNAIAHDTTMDLIQRVIRAGVRLSHVYVDTVGQCESYQRKLEQRFPGVGFTVAKKADSLYPTVSAASIVAKVVRDHVLSNWQFSETAVAEHLDTDWGSGYPSDPNTVAWLKRSLDPVFGFPGIIRFSWSTAENLLKEKVLVDGWPADREAEAANGGNLTKMLKRKRAQQQQAAEAAEHDAPKVVQGQSELREKLGVTSGSLVGGSSDGEEKSVRDWLMGE</sequence>
<evidence type="ECO:0000256" key="6">
    <source>
        <dbReference type="ARBA" id="ARBA00022759"/>
    </source>
</evidence>
<feature type="binding site" evidence="8">
    <location>
        <position position="186"/>
    </location>
    <ligand>
        <name>a divalent metal cation</name>
        <dbReference type="ChEBI" id="CHEBI:60240"/>
    </ligand>
</feature>
<keyword evidence="6 8" id="KW-0255">Endonuclease</keyword>
<keyword evidence="5 8" id="KW-0479">Metal-binding</keyword>
<dbReference type="GO" id="GO:0046872">
    <property type="term" value="F:metal ion binding"/>
    <property type="evidence" value="ECO:0007669"/>
    <property type="project" value="UniProtKB-KW"/>
</dbReference>
<protein>
    <recommendedName>
        <fullName evidence="9">Ribonuclease</fullName>
        <ecNumber evidence="9">3.1.26.4</ecNumber>
    </recommendedName>
</protein>
<evidence type="ECO:0000256" key="1">
    <source>
        <dbReference type="ARBA" id="ARBA00000077"/>
    </source>
</evidence>
<dbReference type="PANTHER" id="PTHR10954">
    <property type="entry name" value="RIBONUCLEASE H2 SUBUNIT A"/>
    <property type="match status" value="1"/>
</dbReference>
<dbReference type="InterPro" id="IPR036397">
    <property type="entry name" value="RNaseH_sf"/>
</dbReference>
<dbReference type="SUPFAM" id="SSF53098">
    <property type="entry name" value="Ribonuclease H-like"/>
    <property type="match status" value="1"/>
</dbReference>